<evidence type="ECO:0000313" key="5">
    <source>
        <dbReference type="Proteomes" id="UP000007517"/>
    </source>
</evidence>
<reference evidence="4 5" key="1">
    <citation type="journal article" date="2012" name="J. Bacteriol.">
        <title>Genome Sequence of Blastococcus saxobsidens DD2, a Stone-Inhabiting Bacterium.</title>
        <authorList>
            <person name="Chouaia B."/>
            <person name="Crotti E."/>
            <person name="Brusetti L."/>
            <person name="Daffonchio D."/>
            <person name="Essoussi I."/>
            <person name="Nouioui I."/>
            <person name="Sbissi I."/>
            <person name="Ghodhbane-Gtari F."/>
            <person name="Gtari M."/>
            <person name="Vacherie B."/>
            <person name="Barbe V."/>
            <person name="Medigue C."/>
            <person name="Gury J."/>
            <person name="Pujic P."/>
            <person name="Normand P."/>
        </authorList>
    </citation>
    <scope>NUCLEOTIDE SEQUENCE [LARGE SCALE GENOMIC DNA]</scope>
    <source>
        <strain evidence="4 5">DD2</strain>
    </source>
</reference>
<accession>H6RRA6</accession>
<evidence type="ECO:0000256" key="2">
    <source>
        <dbReference type="ARBA" id="ARBA00022840"/>
    </source>
</evidence>
<dbReference type="Gene3D" id="3.40.50.300">
    <property type="entry name" value="P-loop containing nucleotide triphosphate hydrolases"/>
    <property type="match status" value="1"/>
</dbReference>
<keyword evidence="5" id="KW-1185">Reference proteome</keyword>
<dbReference type="InterPro" id="IPR036388">
    <property type="entry name" value="WH-like_DNA-bd_sf"/>
</dbReference>
<dbReference type="Gene3D" id="1.10.10.10">
    <property type="entry name" value="Winged helix-like DNA-binding domain superfamily/Winged helix DNA-binding domain"/>
    <property type="match status" value="1"/>
</dbReference>
<evidence type="ECO:0000256" key="1">
    <source>
        <dbReference type="ARBA" id="ARBA00022741"/>
    </source>
</evidence>
<reference evidence="5" key="2">
    <citation type="submission" date="2012-02" db="EMBL/GenBank/DDBJ databases">
        <title>Complete genome sequence of Blastococcus saxobsidens strain DD2.</title>
        <authorList>
            <person name="Genoscope."/>
        </authorList>
    </citation>
    <scope>NUCLEOTIDE SEQUENCE [LARGE SCALE GENOMIC DNA]</scope>
    <source>
        <strain evidence="5">DD2</strain>
    </source>
</reference>
<dbReference type="InterPro" id="IPR000792">
    <property type="entry name" value="Tscrpt_reg_LuxR_C"/>
</dbReference>
<proteinExistence type="predicted"/>
<dbReference type="HOGENOM" id="CLU_006850_0_2_11"/>
<dbReference type="GO" id="GO:0005524">
    <property type="term" value="F:ATP binding"/>
    <property type="evidence" value="ECO:0007669"/>
    <property type="project" value="UniProtKB-KW"/>
</dbReference>
<dbReference type="InterPro" id="IPR041664">
    <property type="entry name" value="AAA_16"/>
</dbReference>
<dbReference type="CDD" id="cd06170">
    <property type="entry name" value="LuxR_C_like"/>
    <property type="match status" value="1"/>
</dbReference>
<dbReference type="OrthoDB" id="5476461at2"/>
<dbReference type="GO" id="GO:0005737">
    <property type="term" value="C:cytoplasm"/>
    <property type="evidence" value="ECO:0007669"/>
    <property type="project" value="TreeGrafter"/>
</dbReference>
<dbReference type="SUPFAM" id="SSF52540">
    <property type="entry name" value="P-loop containing nucleoside triphosphate hydrolases"/>
    <property type="match status" value="1"/>
</dbReference>
<dbReference type="PROSITE" id="PS50043">
    <property type="entry name" value="HTH_LUXR_2"/>
    <property type="match status" value="1"/>
</dbReference>
<dbReference type="InterPro" id="IPR016032">
    <property type="entry name" value="Sig_transdc_resp-reg_C-effctor"/>
</dbReference>
<dbReference type="Pfam" id="PF00196">
    <property type="entry name" value="GerE"/>
    <property type="match status" value="1"/>
</dbReference>
<keyword evidence="1" id="KW-0547">Nucleotide-binding</keyword>
<dbReference type="SUPFAM" id="SSF48452">
    <property type="entry name" value="TPR-like"/>
    <property type="match status" value="1"/>
</dbReference>
<dbReference type="Pfam" id="PF13191">
    <property type="entry name" value="AAA_16"/>
    <property type="match status" value="1"/>
</dbReference>
<feature type="domain" description="HTH luxR-type" evidence="3">
    <location>
        <begin position="792"/>
        <end position="857"/>
    </location>
</feature>
<dbReference type="GO" id="GO:0004016">
    <property type="term" value="F:adenylate cyclase activity"/>
    <property type="evidence" value="ECO:0007669"/>
    <property type="project" value="TreeGrafter"/>
</dbReference>
<dbReference type="InterPro" id="IPR027417">
    <property type="entry name" value="P-loop_NTPase"/>
</dbReference>
<dbReference type="PANTHER" id="PTHR16305:SF28">
    <property type="entry name" value="GUANYLATE CYCLASE DOMAIN-CONTAINING PROTEIN"/>
    <property type="match status" value="1"/>
</dbReference>
<name>H6RRA6_BLASD</name>
<dbReference type="GO" id="GO:0003677">
    <property type="term" value="F:DNA binding"/>
    <property type="evidence" value="ECO:0007669"/>
    <property type="project" value="InterPro"/>
</dbReference>
<evidence type="ECO:0000259" key="3">
    <source>
        <dbReference type="PROSITE" id="PS50043"/>
    </source>
</evidence>
<dbReference type="SUPFAM" id="SSF46894">
    <property type="entry name" value="C-terminal effector domain of the bipartite response regulators"/>
    <property type="match status" value="1"/>
</dbReference>
<gene>
    <name evidence="4" type="ordered locus">BLASA_3318</name>
</gene>
<dbReference type="Gene3D" id="1.25.40.10">
    <property type="entry name" value="Tetratricopeptide repeat domain"/>
    <property type="match status" value="1"/>
</dbReference>
<evidence type="ECO:0000313" key="4">
    <source>
        <dbReference type="EMBL" id="CCG04186.1"/>
    </source>
</evidence>
<dbReference type="EMBL" id="FO117623">
    <property type="protein sequence ID" value="CCG04186.1"/>
    <property type="molecule type" value="Genomic_DNA"/>
</dbReference>
<dbReference type="AlphaFoldDB" id="H6RRA6"/>
<dbReference type="RefSeq" id="WP_014377065.1">
    <property type="nucleotide sequence ID" value="NC_016943.1"/>
</dbReference>
<dbReference type="Proteomes" id="UP000007517">
    <property type="component" value="Chromosome"/>
</dbReference>
<dbReference type="PRINTS" id="PR00038">
    <property type="entry name" value="HTHLUXR"/>
</dbReference>
<dbReference type="PANTHER" id="PTHR16305">
    <property type="entry name" value="TESTICULAR SOLUBLE ADENYLYL CYCLASE"/>
    <property type="match status" value="1"/>
</dbReference>
<keyword evidence="2" id="KW-0067">ATP-binding</keyword>
<dbReference type="eggNOG" id="COG2909">
    <property type="taxonomic scope" value="Bacteria"/>
</dbReference>
<dbReference type="KEGG" id="bsd:BLASA_3318"/>
<dbReference type="STRING" id="1146883.BLASA_3318"/>
<dbReference type="GO" id="GO:0006355">
    <property type="term" value="P:regulation of DNA-templated transcription"/>
    <property type="evidence" value="ECO:0007669"/>
    <property type="project" value="InterPro"/>
</dbReference>
<dbReference type="SMART" id="SM00421">
    <property type="entry name" value="HTH_LUXR"/>
    <property type="match status" value="1"/>
</dbReference>
<protein>
    <submittedName>
        <fullName evidence="4">Putative Transcriptional regulator, luxR family</fullName>
    </submittedName>
</protein>
<dbReference type="InterPro" id="IPR011990">
    <property type="entry name" value="TPR-like_helical_dom_sf"/>
</dbReference>
<sequence>MPDLVERTAALDALEAVLQTAADGRGSVVLVTGEAGIGKTALVTHFADRHRTDVRVLMGLCDDLATPRPLGPFRDLADQLSGACAELLRREPATGAASVHRMLLDDLRRGRTPTVLVLEDVHWADQATIDAITVLGRRLADLPVLLVLTLRLGEVDPGHPLWSAIDALQRASTVTVDLAPLSRQAVAALAGEDADRIYALSNGNPFFVAELLASGGGPPPPSLANAVLSRVARLPDRPRQLLELVSMVPSRMPTRLLDVLDPDWAPAAEPAERRQLLTSDPQHVRFRHELTRAAVRSSVPPGRRRQLHRMLLRALQDIGAEPAELVHHAEAAGVPDVVADYALPAARQARALDSHREALAHFRRAAGCSGRFAPPERARLWEELAETAHLVGRSDEAVGAADAAIDLAEAVGDEEAVARCRQLRSQLHWFAGDGASAWHDACSALRALIRSGSSAEVARGYVGCAELAMLASRAEDALRWGTRALELAADDDVVLGRALAAVGATRMQLDPSDTGLLHAALHAARRTGSHQHAVLSYTALAFCNLLWVRPEQSLRSLEEGVGYAREHEVDTMVGYLEAVRAWLLLRRGEGDDASIVARAALARTAAPESTVAGLVARTVLAERAVRRGDDDADARLAAAAADADRTGELKRIAPVLELQVERALTCGAPLPVARLEDITRRVGLQPLRCGAAGARVAAWATVCGVPHDFQGPAPEPYAAMMERDWRAAADAFGAVGWQHDRALLLSLSHAEESLAEAVEIARALEARPLEERSCRRMRDAGLTVPRGALPSTRANPAHLTDRQLEVLALVREGRGNADIAAVLHLSPRTVEHHVAGIFTKLGVANRAEAVARSADLHLV</sequence>
<organism evidence="4 5">
    <name type="scientific">Blastococcus saxobsidens (strain DD2)</name>
    <dbReference type="NCBI Taxonomy" id="1146883"/>
    <lineage>
        <taxon>Bacteria</taxon>
        <taxon>Bacillati</taxon>
        <taxon>Actinomycetota</taxon>
        <taxon>Actinomycetes</taxon>
        <taxon>Geodermatophilales</taxon>
        <taxon>Geodermatophilaceae</taxon>
        <taxon>Blastococcus</taxon>
    </lineage>
</organism>